<keyword evidence="3" id="KW-0597">Phosphoprotein</keyword>
<evidence type="ECO:0000256" key="3">
    <source>
        <dbReference type="ARBA" id="ARBA00022553"/>
    </source>
</evidence>
<feature type="domain" description="Histidine kinase" evidence="8">
    <location>
        <begin position="275"/>
        <end position="531"/>
    </location>
</feature>
<dbReference type="PANTHER" id="PTHR43065">
    <property type="entry name" value="SENSOR HISTIDINE KINASE"/>
    <property type="match status" value="1"/>
</dbReference>
<proteinExistence type="predicted"/>
<dbReference type="InterPro" id="IPR004358">
    <property type="entry name" value="Sig_transdc_His_kin-like_C"/>
</dbReference>
<dbReference type="SMART" id="SM00387">
    <property type="entry name" value="HATPase_c"/>
    <property type="match status" value="1"/>
</dbReference>
<keyword evidence="7" id="KW-1133">Transmembrane helix</keyword>
<protein>
    <recommendedName>
        <fullName evidence="2">histidine kinase</fullName>
        <ecNumber evidence="2">2.7.13.3</ecNumber>
    </recommendedName>
</protein>
<keyword evidence="5" id="KW-0902">Two-component regulatory system</keyword>
<gene>
    <name evidence="9" type="ORF">IQ241_24020</name>
</gene>
<dbReference type="PRINTS" id="PR00344">
    <property type="entry name" value="BCTRLSENSOR"/>
</dbReference>
<comment type="caution">
    <text evidence="9">The sequence shown here is derived from an EMBL/GenBank/DDBJ whole genome shotgun (WGS) entry which is preliminary data.</text>
</comment>
<comment type="catalytic activity">
    <reaction evidence="1">
        <text>ATP + protein L-histidine = ADP + protein N-phospho-L-histidine.</text>
        <dbReference type="EC" id="2.7.13.3"/>
    </reaction>
</comment>
<dbReference type="EC" id="2.7.13.3" evidence="2"/>
<evidence type="ECO:0000313" key="10">
    <source>
        <dbReference type="Proteomes" id="UP000636505"/>
    </source>
</evidence>
<keyword evidence="7" id="KW-0472">Membrane</keyword>
<evidence type="ECO:0000256" key="1">
    <source>
        <dbReference type="ARBA" id="ARBA00000085"/>
    </source>
</evidence>
<reference evidence="9" key="1">
    <citation type="submission" date="2020-10" db="EMBL/GenBank/DDBJ databases">
        <authorList>
            <person name="Castelo-Branco R."/>
            <person name="Eusebio N."/>
            <person name="Adriana R."/>
            <person name="Vieira A."/>
            <person name="Brugerolle De Fraissinette N."/>
            <person name="Rezende De Castro R."/>
            <person name="Schneider M.P."/>
            <person name="Vasconcelos V."/>
            <person name="Leao P.N."/>
        </authorList>
    </citation>
    <scope>NUCLEOTIDE SEQUENCE</scope>
    <source>
        <strain evidence="9">LEGE 07310</strain>
    </source>
</reference>
<feature type="coiled-coil region" evidence="6">
    <location>
        <begin position="204"/>
        <end position="263"/>
    </location>
</feature>
<dbReference type="Gene3D" id="1.10.287.130">
    <property type="match status" value="1"/>
</dbReference>
<evidence type="ECO:0000313" key="9">
    <source>
        <dbReference type="EMBL" id="MBE9080316.1"/>
    </source>
</evidence>
<dbReference type="SMART" id="SM00388">
    <property type="entry name" value="HisKA"/>
    <property type="match status" value="1"/>
</dbReference>
<dbReference type="InterPro" id="IPR003661">
    <property type="entry name" value="HisK_dim/P_dom"/>
</dbReference>
<sequence length="534" mass="59681">MLNHLKHKLFMPGLTLAVVFSLMLVATGSWNAWQISQNFKGGVVAEFQLEQLVGEIIHLDEVLTMSARMAAATGDLQWEERYRTYEPKLDAAIKQAIQIAPETYADHASQTDAANIKLVDLENRAFALVHRRQTGQASALLFSSDYETQKQVYAAGMGKTTDALQQRMQSSLDAYGAALSRSSLISFVSLLVLTAAWAVILILINQYIHKRRQAERRLQAAKWQLEQSNASLEVSKTALRQKADTLEQTLQELKKTQAQMVHNEKMSSLGLLVAGIAHEINNPVNFVYANLDFVEDYARDLLDFVRLHQRHYPNPAREIQSAAKAIDLAFLQQDLLRILKSMRVGSERIREIVLSLRMFSRSDEAALKPIDIHEGIESTLLILSHRLQAQPKRPEIEVIRDYDTALPLVECYPGPLNQVFLNILANAIDAIEEAAIAQSEAEFPTGQIKIRTSVVEEQVEIAIADTGTGIPEAVQKQLFDAFFTTKPVGKGTGLGMSVSHQIVTEKHRGKLTYFSTLGRGTEFVIQLPIQQRAD</sequence>
<dbReference type="InterPro" id="IPR036890">
    <property type="entry name" value="HATPase_C_sf"/>
</dbReference>
<keyword evidence="7" id="KW-0812">Transmembrane</keyword>
<accession>A0A8J7DNX6</accession>
<dbReference type="PROSITE" id="PS50109">
    <property type="entry name" value="HIS_KIN"/>
    <property type="match status" value="1"/>
</dbReference>
<dbReference type="SUPFAM" id="SSF55874">
    <property type="entry name" value="ATPase domain of HSP90 chaperone/DNA topoisomerase II/histidine kinase"/>
    <property type="match status" value="1"/>
</dbReference>
<evidence type="ECO:0000256" key="4">
    <source>
        <dbReference type="ARBA" id="ARBA00022777"/>
    </source>
</evidence>
<keyword evidence="10" id="KW-1185">Reference proteome</keyword>
<keyword evidence="4 9" id="KW-0808">Transferase</keyword>
<name>A0A8J7DNX6_9CYAN</name>
<evidence type="ECO:0000256" key="6">
    <source>
        <dbReference type="SAM" id="Coils"/>
    </source>
</evidence>
<dbReference type="InterPro" id="IPR003594">
    <property type="entry name" value="HATPase_dom"/>
</dbReference>
<dbReference type="Gene3D" id="3.30.565.10">
    <property type="entry name" value="Histidine kinase-like ATPase, C-terminal domain"/>
    <property type="match status" value="1"/>
</dbReference>
<dbReference type="GO" id="GO:0000155">
    <property type="term" value="F:phosphorelay sensor kinase activity"/>
    <property type="evidence" value="ECO:0007669"/>
    <property type="project" value="InterPro"/>
</dbReference>
<feature type="transmembrane region" description="Helical" evidence="7">
    <location>
        <begin position="184"/>
        <end position="208"/>
    </location>
</feature>
<evidence type="ECO:0000259" key="8">
    <source>
        <dbReference type="PROSITE" id="PS50109"/>
    </source>
</evidence>
<dbReference type="AlphaFoldDB" id="A0A8J7DNX6"/>
<dbReference type="SUPFAM" id="SSF47384">
    <property type="entry name" value="Homodimeric domain of signal transducing histidine kinase"/>
    <property type="match status" value="1"/>
</dbReference>
<evidence type="ECO:0000256" key="2">
    <source>
        <dbReference type="ARBA" id="ARBA00012438"/>
    </source>
</evidence>
<keyword evidence="6" id="KW-0175">Coiled coil</keyword>
<keyword evidence="4 9" id="KW-0418">Kinase</keyword>
<evidence type="ECO:0000256" key="5">
    <source>
        <dbReference type="ARBA" id="ARBA00023012"/>
    </source>
</evidence>
<organism evidence="9 10">
    <name type="scientific">Vasconcelosia minhoensis LEGE 07310</name>
    <dbReference type="NCBI Taxonomy" id="915328"/>
    <lineage>
        <taxon>Bacteria</taxon>
        <taxon>Bacillati</taxon>
        <taxon>Cyanobacteriota</taxon>
        <taxon>Cyanophyceae</taxon>
        <taxon>Nodosilineales</taxon>
        <taxon>Cymatolegaceae</taxon>
        <taxon>Vasconcelosia</taxon>
        <taxon>Vasconcelosia minhoensis</taxon>
    </lineage>
</organism>
<dbReference type="Pfam" id="PF02518">
    <property type="entry name" value="HATPase_c"/>
    <property type="match status" value="1"/>
</dbReference>
<evidence type="ECO:0000256" key="7">
    <source>
        <dbReference type="SAM" id="Phobius"/>
    </source>
</evidence>
<dbReference type="EMBL" id="JADEXG010000101">
    <property type="protein sequence ID" value="MBE9080316.1"/>
    <property type="molecule type" value="Genomic_DNA"/>
</dbReference>
<dbReference type="PANTHER" id="PTHR43065:SF50">
    <property type="entry name" value="HISTIDINE KINASE"/>
    <property type="match status" value="1"/>
</dbReference>
<dbReference type="InterPro" id="IPR005467">
    <property type="entry name" value="His_kinase_dom"/>
</dbReference>
<dbReference type="Proteomes" id="UP000636505">
    <property type="component" value="Unassembled WGS sequence"/>
</dbReference>
<dbReference type="InterPro" id="IPR036097">
    <property type="entry name" value="HisK_dim/P_sf"/>
</dbReference>